<keyword evidence="1" id="KW-1133">Transmembrane helix</keyword>
<sequence>MSLGDKDKLNRIEELKNKLFSKNYKTNIEHRDGFTHSRKLDVPDSWQKNENKTSLPEKFFMKTFAFKKFFIFSIVFFILALGYASYMFFVGSNTVSNNNIDISVVGNTFTAGGEELPLIIEITNKNNSSLELVDLIVEYPKSSSGDLSEDTERLRQSLGTIPAGGVQNDTVKVVLFGEQGSIRPIKISIEYRVEGSNAIFIKEKIFEVSINSTPVDISIDAPSEISPNQDIALGVKVTLNSTKTFPNMLLRVDYPIGFQFSSAKPAPSFGNNIWNLGDLPPGSVSKISISGKMLDVFDGEEKTFRVWSGSQSSADKSLIKVLFNSKEYTVFIKKPFIGVQLFVNGVYQKEYTTDSNSLIRAEVRYANNLETKVNDLEIRAKISGNAVNRKTINAERGFYNSLEDLITWDKNFQNKFKEVNPGDSGSVFFSFSPISLFSGRGGLLSSPLINIEVSITGKKPLEGNTTSELNNSESKTIKIISDVGFAAKALYYSGPFTNKGFIPPKAEKETTYTIVWTLSNTSNNISKGQVRSALPPWVSFVGPIFPATEDLTYNSSTKEIVWNTGNIPRGSGITGATREVAFQVVLTSSLSQIGTRPVLINDAVLTGYDDFANVDVRVNKTSLNTGLTNDPTFPIYGDRVVE</sequence>
<comment type="caution">
    <text evidence="2">The sequence shown here is derived from an EMBL/GenBank/DDBJ whole genome shotgun (WGS) entry which is preliminary data.</text>
</comment>
<gene>
    <name evidence="2" type="ORF">A2911_01950</name>
</gene>
<keyword evidence="1" id="KW-0812">Transmembrane</keyword>
<name>A0A1F6X979_9BACT</name>
<organism evidence="2 3">
    <name type="scientific">Candidatus Nomurabacteria bacterium RIFCSPLOWO2_01_FULL_40_15</name>
    <dbReference type="NCBI Taxonomy" id="1801772"/>
    <lineage>
        <taxon>Bacteria</taxon>
        <taxon>Candidatus Nomuraibacteriota</taxon>
    </lineage>
</organism>
<evidence type="ECO:0008006" key="4">
    <source>
        <dbReference type="Google" id="ProtNLM"/>
    </source>
</evidence>
<dbReference type="EMBL" id="MFUW01000007">
    <property type="protein sequence ID" value="OGI90784.1"/>
    <property type="molecule type" value="Genomic_DNA"/>
</dbReference>
<keyword evidence="1" id="KW-0472">Membrane</keyword>
<proteinExistence type="predicted"/>
<evidence type="ECO:0000256" key="1">
    <source>
        <dbReference type="SAM" id="Phobius"/>
    </source>
</evidence>
<protein>
    <recommendedName>
        <fullName evidence="4">DUF11 domain-containing protein</fullName>
    </recommendedName>
</protein>
<accession>A0A1F6X979</accession>
<evidence type="ECO:0000313" key="2">
    <source>
        <dbReference type="EMBL" id="OGI90784.1"/>
    </source>
</evidence>
<dbReference type="Proteomes" id="UP000176814">
    <property type="component" value="Unassembled WGS sequence"/>
</dbReference>
<reference evidence="2 3" key="1">
    <citation type="journal article" date="2016" name="Nat. Commun.">
        <title>Thousands of microbial genomes shed light on interconnected biogeochemical processes in an aquifer system.</title>
        <authorList>
            <person name="Anantharaman K."/>
            <person name="Brown C.T."/>
            <person name="Hug L.A."/>
            <person name="Sharon I."/>
            <person name="Castelle C.J."/>
            <person name="Probst A.J."/>
            <person name="Thomas B.C."/>
            <person name="Singh A."/>
            <person name="Wilkins M.J."/>
            <person name="Karaoz U."/>
            <person name="Brodie E.L."/>
            <person name="Williams K.H."/>
            <person name="Hubbard S.S."/>
            <person name="Banfield J.F."/>
        </authorList>
    </citation>
    <scope>NUCLEOTIDE SEQUENCE [LARGE SCALE GENOMIC DNA]</scope>
</reference>
<evidence type="ECO:0000313" key="3">
    <source>
        <dbReference type="Proteomes" id="UP000176814"/>
    </source>
</evidence>
<dbReference type="AlphaFoldDB" id="A0A1F6X979"/>
<feature type="transmembrane region" description="Helical" evidence="1">
    <location>
        <begin position="69"/>
        <end position="89"/>
    </location>
</feature>